<dbReference type="InterPro" id="IPR021917">
    <property type="entry name" value="Unchr_Zn-peptidase-like"/>
</dbReference>
<sequence length="486" mass="55827">MFSRFACQTTARRWFHCLLATSPLLLVGLAAASVEDNEMAAWKKNDEVPSYFVDLGDQRWLEVEPSGKEFRFEELERKDQQVELIDRRRNIKVNLHADYAELSMQGKPYVRWRKGEWVKSEDLPDYAQVSPVDHKVRLIYFVPTDREPTANFREKINTLMHFVNETYKYEFRRRGLPDRGLVFETDDEGVPIVHLLHGKNKAQYYNGAPNYDPYFQLRQLRPEIPKSIGNEHTHLVVTFLETYDSGPNQFEWPGGIALGGWRSADGGTANFSAWVLQDMFCATNIDDQKKLFRDRTPIEGRTALGYGRKNSPRFEFIEDGMGAVIHEVGHALGLPHDQRDDRHYIMGNGFRKMSVNLDENTPVEQRARFSDANARILAQSRLLNPEVDLTDRESPKFELSLSNTDQRNVFKAKVKATDDKGLRAVLFFDDVRGSVVDGDDMDGQAAEKELELELRKDEKENSVRLEVKVVDQGGNISTARVTHKLP</sequence>
<reference evidence="2 3" key="1">
    <citation type="submission" date="2018-02" db="EMBL/GenBank/DDBJ databases">
        <title>Comparative genomes isolates from brazilian mangrove.</title>
        <authorList>
            <person name="Araujo J.E."/>
            <person name="Taketani R.G."/>
            <person name="Silva M.C.P."/>
            <person name="Loureco M.V."/>
            <person name="Andreote F.D."/>
        </authorList>
    </citation>
    <scope>NUCLEOTIDE SEQUENCE [LARGE SCALE GENOMIC DNA]</scope>
    <source>
        <strain evidence="2 3">Hex-1 MGV</strain>
    </source>
</reference>
<dbReference type="OrthoDB" id="267032at2"/>
<keyword evidence="1" id="KW-0732">Signal</keyword>
<protein>
    <recommendedName>
        <fullName evidence="4">Peptidase M10 metallopeptidase domain-containing protein</fullName>
    </recommendedName>
</protein>
<dbReference type="EMBL" id="PUHY01000012">
    <property type="protein sequence ID" value="PQO32657.1"/>
    <property type="molecule type" value="Genomic_DNA"/>
</dbReference>
<feature type="chain" id="PRO_5015641797" description="Peptidase M10 metallopeptidase domain-containing protein" evidence="1">
    <location>
        <begin position="33"/>
        <end position="486"/>
    </location>
</feature>
<evidence type="ECO:0000313" key="3">
    <source>
        <dbReference type="Proteomes" id="UP000238322"/>
    </source>
</evidence>
<name>A0A2S8FKH5_9BACT</name>
<gene>
    <name evidence="2" type="ORF">C5Y83_20875</name>
</gene>
<organism evidence="2 3">
    <name type="scientific">Blastopirellula marina</name>
    <dbReference type="NCBI Taxonomy" id="124"/>
    <lineage>
        <taxon>Bacteria</taxon>
        <taxon>Pseudomonadati</taxon>
        <taxon>Planctomycetota</taxon>
        <taxon>Planctomycetia</taxon>
        <taxon>Pirellulales</taxon>
        <taxon>Pirellulaceae</taxon>
        <taxon>Blastopirellula</taxon>
    </lineage>
</organism>
<dbReference type="Pfam" id="PF12044">
    <property type="entry name" value="Metallopep"/>
    <property type="match status" value="1"/>
</dbReference>
<evidence type="ECO:0000256" key="1">
    <source>
        <dbReference type="SAM" id="SignalP"/>
    </source>
</evidence>
<accession>A0A2S8FKH5</accession>
<dbReference type="Proteomes" id="UP000238322">
    <property type="component" value="Unassembled WGS sequence"/>
</dbReference>
<comment type="caution">
    <text evidence="2">The sequence shown here is derived from an EMBL/GenBank/DDBJ whole genome shotgun (WGS) entry which is preliminary data.</text>
</comment>
<dbReference type="RefSeq" id="WP_105331669.1">
    <property type="nucleotide sequence ID" value="NZ_PUHY01000012.1"/>
</dbReference>
<evidence type="ECO:0000313" key="2">
    <source>
        <dbReference type="EMBL" id="PQO32657.1"/>
    </source>
</evidence>
<feature type="signal peptide" evidence="1">
    <location>
        <begin position="1"/>
        <end position="32"/>
    </location>
</feature>
<dbReference type="SUPFAM" id="SSF55486">
    <property type="entry name" value="Metalloproteases ('zincins'), catalytic domain"/>
    <property type="match status" value="1"/>
</dbReference>
<dbReference type="AlphaFoldDB" id="A0A2S8FKH5"/>
<evidence type="ECO:0008006" key="4">
    <source>
        <dbReference type="Google" id="ProtNLM"/>
    </source>
</evidence>
<proteinExistence type="predicted"/>